<dbReference type="Proteomes" id="UP000244893">
    <property type="component" value="Unassembled WGS sequence"/>
</dbReference>
<keyword evidence="1" id="KW-0472">Membrane</keyword>
<dbReference type="Pfam" id="PF13559">
    <property type="entry name" value="DUF4129"/>
    <property type="match status" value="1"/>
</dbReference>
<proteinExistence type="predicted"/>
<dbReference type="OrthoDB" id="3389322at2"/>
<evidence type="ECO:0000256" key="1">
    <source>
        <dbReference type="SAM" id="Phobius"/>
    </source>
</evidence>
<evidence type="ECO:0000313" key="4">
    <source>
        <dbReference type="Proteomes" id="UP000244893"/>
    </source>
</evidence>
<accession>A0A2V1HUV4</accession>
<protein>
    <recommendedName>
        <fullName evidence="2">Protein-glutamine gamma-glutamyltransferase-like C-terminal domain-containing protein</fullName>
    </recommendedName>
</protein>
<keyword evidence="1" id="KW-1133">Transmembrane helix</keyword>
<comment type="caution">
    <text evidence="3">The sequence shown here is derived from an EMBL/GenBank/DDBJ whole genome shotgun (WGS) entry which is preliminary data.</text>
</comment>
<organism evidence="3 4">
    <name type="scientific">Amnibacterium flavum</name>
    <dbReference type="NCBI Taxonomy" id="2173173"/>
    <lineage>
        <taxon>Bacteria</taxon>
        <taxon>Bacillati</taxon>
        <taxon>Actinomycetota</taxon>
        <taxon>Actinomycetes</taxon>
        <taxon>Micrococcales</taxon>
        <taxon>Microbacteriaceae</taxon>
        <taxon>Amnibacterium</taxon>
    </lineage>
</organism>
<name>A0A2V1HUV4_9MICO</name>
<dbReference type="AlphaFoldDB" id="A0A2V1HUV4"/>
<keyword evidence="4" id="KW-1185">Reference proteome</keyword>
<evidence type="ECO:0000259" key="2">
    <source>
        <dbReference type="Pfam" id="PF13559"/>
    </source>
</evidence>
<sequence length="218" mass="23348">MAALAAAALRSVPVDPDADEGRRLLTDELSKNVYQEAKPTWFDLLSQAVFDWFAPLLDSANGAGGAIGLAVAVAAIAALIVAGFLIFGRPRLERRRAGAGALFGSSDERTADEIRGEAERLARDGDYTEAIEEMFRAMARGLDERTLVDVVPGTTAGSFARDAARPFPDEAERLRAASADFDRVRYLGGSGSSERYEAMADLEKRLRTARPATAEAPA</sequence>
<keyword evidence="1" id="KW-0812">Transmembrane</keyword>
<feature type="domain" description="Protein-glutamine gamma-glutamyltransferase-like C-terminal" evidence="2">
    <location>
        <begin position="135"/>
        <end position="201"/>
    </location>
</feature>
<dbReference type="InterPro" id="IPR025403">
    <property type="entry name" value="TgpA-like_C"/>
</dbReference>
<reference evidence="3 4" key="1">
    <citation type="submission" date="2018-05" db="EMBL/GenBank/DDBJ databases">
        <title>Amnibacterium sp. M8JJ-5, whole genome shotgun sequence.</title>
        <authorList>
            <person name="Tuo L."/>
        </authorList>
    </citation>
    <scope>NUCLEOTIDE SEQUENCE [LARGE SCALE GENOMIC DNA]</scope>
    <source>
        <strain evidence="3 4">M8JJ-5</strain>
    </source>
</reference>
<evidence type="ECO:0000313" key="3">
    <source>
        <dbReference type="EMBL" id="PVZ96378.1"/>
    </source>
</evidence>
<dbReference type="EMBL" id="QEOP01000001">
    <property type="protein sequence ID" value="PVZ96378.1"/>
    <property type="molecule type" value="Genomic_DNA"/>
</dbReference>
<feature type="transmembrane region" description="Helical" evidence="1">
    <location>
        <begin position="66"/>
        <end position="87"/>
    </location>
</feature>
<gene>
    <name evidence="3" type="ORF">DDQ50_05570</name>
</gene>